<dbReference type="EMBL" id="CP071446">
    <property type="protein sequence ID" value="QTA37577.1"/>
    <property type="molecule type" value="Genomic_DNA"/>
</dbReference>
<dbReference type="PANTHER" id="PTHR42990:SF1">
    <property type="entry name" value="AAA+ ATPASE DOMAIN-CONTAINING PROTEIN"/>
    <property type="match status" value="1"/>
</dbReference>
<keyword evidence="2" id="KW-0547">Nucleotide-binding</keyword>
<dbReference type="GO" id="GO:0005524">
    <property type="term" value="F:ATP binding"/>
    <property type="evidence" value="ECO:0007669"/>
    <property type="project" value="UniProtKB-KW"/>
</dbReference>
<gene>
    <name evidence="2" type="ORF">JYK00_07540</name>
</gene>
<reference evidence="2 3" key="1">
    <citation type="submission" date="2021-03" db="EMBL/GenBank/DDBJ databases">
        <title>Thermosipho ferrireducens sp.nov., an anaerobic thermophilic iron-reducing bacterium isolated from a deep-sea hydrothermal sulfide deposits.</title>
        <authorList>
            <person name="Zeng X."/>
            <person name="Chen Y."/>
            <person name="Shao Z."/>
        </authorList>
    </citation>
    <scope>NUCLEOTIDE SEQUENCE [LARGE SCALE GENOMIC DNA]</scope>
    <source>
        <strain evidence="2 3">JL129W03</strain>
    </source>
</reference>
<protein>
    <submittedName>
        <fullName evidence="2">ATP-binding protein</fullName>
    </submittedName>
</protein>
<dbReference type="Pfam" id="PF13173">
    <property type="entry name" value="AAA_14"/>
    <property type="match status" value="1"/>
</dbReference>
<accession>A0ABX7S7I2</accession>
<dbReference type="SUPFAM" id="SSF52540">
    <property type="entry name" value="P-loop containing nucleoside triphosphate hydrolases"/>
    <property type="match status" value="1"/>
</dbReference>
<dbReference type="InterPro" id="IPR041682">
    <property type="entry name" value="AAA_14"/>
</dbReference>
<dbReference type="InterPro" id="IPR027417">
    <property type="entry name" value="P-loop_NTPase"/>
</dbReference>
<proteinExistence type="predicted"/>
<keyword evidence="3" id="KW-1185">Reference proteome</keyword>
<evidence type="ECO:0000313" key="3">
    <source>
        <dbReference type="Proteomes" id="UP000671862"/>
    </source>
</evidence>
<dbReference type="InterPro" id="IPR003593">
    <property type="entry name" value="AAA+_ATPase"/>
</dbReference>
<dbReference type="RefSeq" id="WP_207566301.1">
    <property type="nucleotide sequence ID" value="NZ_CP071446.1"/>
</dbReference>
<organism evidence="2 3">
    <name type="scientific">Thermosipho ferrireducens</name>
    <dbReference type="NCBI Taxonomy" id="2571116"/>
    <lineage>
        <taxon>Bacteria</taxon>
        <taxon>Thermotogati</taxon>
        <taxon>Thermotogota</taxon>
        <taxon>Thermotogae</taxon>
        <taxon>Thermotogales</taxon>
        <taxon>Fervidobacteriaceae</taxon>
        <taxon>Thermosipho</taxon>
    </lineage>
</organism>
<keyword evidence="2" id="KW-0067">ATP-binding</keyword>
<evidence type="ECO:0000259" key="1">
    <source>
        <dbReference type="SMART" id="SM00382"/>
    </source>
</evidence>
<dbReference type="Proteomes" id="UP000671862">
    <property type="component" value="Chromosome"/>
</dbReference>
<name>A0ABX7S7I2_9BACT</name>
<feature type="domain" description="AAA+ ATPase" evidence="1">
    <location>
        <begin position="34"/>
        <end position="148"/>
    </location>
</feature>
<dbReference type="PANTHER" id="PTHR42990">
    <property type="entry name" value="ATPASE"/>
    <property type="match status" value="1"/>
</dbReference>
<sequence length="388" mass="44891">MILDEIIVRLEKFQERLLFLLPKNYRPFFDTIPDAKNIMIVGPRGTGKTTFLLKNIKERNALYISVDNPIVSTVPLFDLVEAVFLKGYDSVFIDEIHFANNWSMHLKGIYDVFPEKIVWVSDSSSIVLQKGVADLSRRFPIIHMPLLSLREYIYLTTGKLFPVINPFEYEFEDVKTIISEINILKYYYDYLDHGFRPVFLEGTNMYENKLLKIIEKSIQADVLFLIPQLRENHLRILNAIVGYLAISKIPRLVINSLCREFGIGKEKLYQLINALETVNVIRIIRKERDFKLNSAGSKIFLYDPGTYKIFNGEIGNVREAYVATLFSEAGKDVYASKSEEYGDFLIDNVLIEVGGKNKKRKNADFVLRDDIEVPVKNSIPLWLIGFQY</sequence>
<dbReference type="SMART" id="SM00382">
    <property type="entry name" value="AAA"/>
    <property type="match status" value="1"/>
</dbReference>
<evidence type="ECO:0000313" key="2">
    <source>
        <dbReference type="EMBL" id="QTA37577.1"/>
    </source>
</evidence>